<organism evidence="2 3">
    <name type="scientific">Steinernema glaseri</name>
    <dbReference type="NCBI Taxonomy" id="37863"/>
    <lineage>
        <taxon>Eukaryota</taxon>
        <taxon>Metazoa</taxon>
        <taxon>Ecdysozoa</taxon>
        <taxon>Nematoda</taxon>
        <taxon>Chromadorea</taxon>
        <taxon>Rhabditida</taxon>
        <taxon>Tylenchina</taxon>
        <taxon>Panagrolaimomorpha</taxon>
        <taxon>Strongyloidoidea</taxon>
        <taxon>Steinernematidae</taxon>
        <taxon>Steinernema</taxon>
    </lineage>
</organism>
<name>A0A1I7ZI33_9BILA</name>
<dbReference type="AlphaFoldDB" id="A0A1I7ZI33"/>
<proteinExistence type="predicted"/>
<dbReference type="WBParaSite" id="L893_g26605.t1">
    <property type="protein sequence ID" value="L893_g26605.t1"/>
    <property type="gene ID" value="L893_g26605"/>
</dbReference>
<protein>
    <submittedName>
        <fullName evidence="3">Lipoprotein</fullName>
    </submittedName>
</protein>
<accession>A0A1I7ZI33</accession>
<evidence type="ECO:0000313" key="2">
    <source>
        <dbReference type="Proteomes" id="UP000095287"/>
    </source>
</evidence>
<evidence type="ECO:0000313" key="3">
    <source>
        <dbReference type="WBParaSite" id="L893_g26605.t1"/>
    </source>
</evidence>
<keyword evidence="2" id="KW-1185">Reference proteome</keyword>
<sequence length="68" mass="8142">MSRLFYHQFVFFLLLVLQNCADDSHVRVKRYEYVVAVPYSSVRIQGYNPLIQWIRILGGMSENLRFWG</sequence>
<reference evidence="3" key="1">
    <citation type="submission" date="2016-11" db="UniProtKB">
        <authorList>
            <consortium name="WormBaseParasite"/>
        </authorList>
    </citation>
    <scope>IDENTIFICATION</scope>
</reference>
<keyword evidence="1" id="KW-0732">Signal</keyword>
<feature type="chain" id="PRO_5009313513" evidence="1">
    <location>
        <begin position="22"/>
        <end position="68"/>
    </location>
</feature>
<evidence type="ECO:0000256" key="1">
    <source>
        <dbReference type="SAM" id="SignalP"/>
    </source>
</evidence>
<dbReference type="Proteomes" id="UP000095287">
    <property type="component" value="Unplaced"/>
</dbReference>
<feature type="signal peptide" evidence="1">
    <location>
        <begin position="1"/>
        <end position="21"/>
    </location>
</feature>